<name>M8A3A0_TRIUA</name>
<dbReference type="AlphaFoldDB" id="M8A3A0"/>
<gene>
    <name evidence="2" type="ORF">TRIUR3_32477</name>
</gene>
<sequence length="117" mass="13651">MTACEMMNEAAVQRHREWAREVRNRRRKASSGRIQGENGGDGRWGRRREHRDLAQWGSSTQEAADDGAGRRRKPKLGRNAERDNSGFWAGSKFSQTRKNELDPRKMEMNMWVKFESN</sequence>
<protein>
    <submittedName>
        <fullName evidence="2">Uncharacterized protein</fullName>
    </submittedName>
</protein>
<feature type="compositionally biased region" description="Basic and acidic residues" evidence="1">
    <location>
        <begin position="12"/>
        <end position="22"/>
    </location>
</feature>
<reference evidence="2" key="1">
    <citation type="journal article" date="2013" name="Nature">
        <title>Draft genome of the wheat A-genome progenitor Triticum urartu.</title>
        <authorList>
            <person name="Ling H.Q."/>
            <person name="Zhao S."/>
            <person name="Liu D."/>
            <person name="Wang J."/>
            <person name="Sun H."/>
            <person name="Zhang C."/>
            <person name="Fan H."/>
            <person name="Li D."/>
            <person name="Dong L."/>
            <person name="Tao Y."/>
            <person name="Gao C."/>
            <person name="Wu H."/>
            <person name="Li Y."/>
            <person name="Cui Y."/>
            <person name="Guo X."/>
            <person name="Zheng S."/>
            <person name="Wang B."/>
            <person name="Yu K."/>
            <person name="Liang Q."/>
            <person name="Yang W."/>
            <person name="Lou X."/>
            <person name="Chen J."/>
            <person name="Feng M."/>
            <person name="Jian J."/>
            <person name="Zhang X."/>
            <person name="Luo G."/>
            <person name="Jiang Y."/>
            <person name="Liu J."/>
            <person name="Wang Z."/>
            <person name="Sha Y."/>
            <person name="Zhang B."/>
            <person name="Wu H."/>
            <person name="Tang D."/>
            <person name="Shen Q."/>
            <person name="Xue P."/>
            <person name="Zou S."/>
            <person name="Wang X."/>
            <person name="Liu X."/>
            <person name="Wang F."/>
            <person name="Yang Y."/>
            <person name="An X."/>
            <person name="Dong Z."/>
            <person name="Zhang K."/>
            <person name="Zhang X."/>
            <person name="Luo M.C."/>
            <person name="Dvorak J."/>
            <person name="Tong Y."/>
            <person name="Wang J."/>
            <person name="Yang H."/>
            <person name="Li Z."/>
            <person name="Wang D."/>
            <person name="Zhang A."/>
            <person name="Wang J."/>
        </authorList>
    </citation>
    <scope>NUCLEOTIDE SEQUENCE</scope>
</reference>
<accession>M8A3A0</accession>
<feature type="region of interest" description="Disordered" evidence="1">
    <location>
        <begin position="1"/>
        <end position="103"/>
    </location>
</feature>
<proteinExistence type="predicted"/>
<evidence type="ECO:0000313" key="2">
    <source>
        <dbReference type="EMBL" id="EMS54899.1"/>
    </source>
</evidence>
<evidence type="ECO:0000256" key="1">
    <source>
        <dbReference type="SAM" id="MobiDB-lite"/>
    </source>
</evidence>
<organism evidence="2">
    <name type="scientific">Triticum urartu</name>
    <name type="common">Red wild einkorn</name>
    <name type="synonym">Crithodium urartu</name>
    <dbReference type="NCBI Taxonomy" id="4572"/>
    <lineage>
        <taxon>Eukaryota</taxon>
        <taxon>Viridiplantae</taxon>
        <taxon>Streptophyta</taxon>
        <taxon>Embryophyta</taxon>
        <taxon>Tracheophyta</taxon>
        <taxon>Spermatophyta</taxon>
        <taxon>Magnoliopsida</taxon>
        <taxon>Liliopsida</taxon>
        <taxon>Poales</taxon>
        <taxon>Poaceae</taxon>
        <taxon>BOP clade</taxon>
        <taxon>Pooideae</taxon>
        <taxon>Triticodae</taxon>
        <taxon>Triticeae</taxon>
        <taxon>Triticinae</taxon>
        <taxon>Triticum</taxon>
    </lineage>
</organism>
<dbReference type="EMBL" id="KD176876">
    <property type="protein sequence ID" value="EMS54899.1"/>
    <property type="molecule type" value="Genomic_DNA"/>
</dbReference>